<gene>
    <name evidence="5 7 8" type="ORF">SRAE_2000128500</name>
</gene>
<keyword evidence="2" id="KW-0862">Zinc</keyword>
<dbReference type="GO" id="GO:0008270">
    <property type="term" value="F:zinc ion binding"/>
    <property type="evidence" value="ECO:0007669"/>
    <property type="project" value="UniProtKB-KW"/>
</dbReference>
<dbReference type="RefSeq" id="XP_024505817.1">
    <property type="nucleotide sequence ID" value="XM_024652219.1"/>
</dbReference>
<reference evidence="7" key="2">
    <citation type="submission" date="2020-12" db="UniProtKB">
        <authorList>
            <consortium name="WormBaseParasite"/>
        </authorList>
    </citation>
    <scope>IDENTIFICATION</scope>
</reference>
<name>A0A090LA55_STRRB</name>
<evidence type="ECO:0000256" key="3">
    <source>
        <dbReference type="PROSITE-ProRule" id="PRU00175"/>
    </source>
</evidence>
<dbReference type="Proteomes" id="UP000035682">
    <property type="component" value="Unplaced"/>
</dbReference>
<evidence type="ECO:0000256" key="1">
    <source>
        <dbReference type="ARBA" id="ARBA00022771"/>
    </source>
</evidence>
<dbReference type="Gene3D" id="3.30.40.10">
    <property type="entry name" value="Zinc/RING finger domain, C3HC4 (zinc finger)"/>
    <property type="match status" value="1"/>
</dbReference>
<dbReference type="WBParaSite" id="SRAE_2000128500.1">
    <property type="protein sequence ID" value="SRAE_2000128500.1"/>
    <property type="gene ID" value="WBGene00261488"/>
</dbReference>
<keyword evidence="6" id="KW-1185">Reference proteome</keyword>
<keyword evidence="1 3" id="KW-0479">Metal-binding</keyword>
<dbReference type="InterPro" id="IPR013083">
    <property type="entry name" value="Znf_RING/FYVE/PHD"/>
</dbReference>
<evidence type="ECO:0000313" key="6">
    <source>
        <dbReference type="Proteomes" id="UP000035682"/>
    </source>
</evidence>
<evidence type="ECO:0000259" key="4">
    <source>
        <dbReference type="PROSITE" id="PS50089"/>
    </source>
</evidence>
<proteinExistence type="predicted"/>
<dbReference type="WormBase" id="SRAE_2000128500">
    <property type="protein sequence ID" value="SRP09995"/>
    <property type="gene ID" value="WBGene00261488"/>
</dbReference>
<evidence type="ECO:0000313" key="8">
    <source>
        <dbReference type="WormBase" id="SRAE_2000128500"/>
    </source>
</evidence>
<protein>
    <submittedName>
        <fullName evidence="5 7">Zinc finger, RING-type domain and Zinc finger, RING/FYVE/PHD-type domain-containing protein</fullName>
    </submittedName>
</protein>
<evidence type="ECO:0000313" key="7">
    <source>
        <dbReference type="WBParaSite" id="SRAE_2000128500.1"/>
    </source>
</evidence>
<feature type="domain" description="RING-type" evidence="4">
    <location>
        <begin position="5"/>
        <end position="52"/>
    </location>
</feature>
<keyword evidence="1 3" id="KW-0863">Zinc-finger</keyword>
<dbReference type="GeneID" id="36378982"/>
<accession>A0A090LA55</accession>
<sequence>MSFVCTICTLPFTGNGTKHALISTYCGHLIGKSCIEKWKNNKPIDKFSCPICCTKLEEKSYHPIYNFPDEFLNLTITSSEIQLPSKVTTKCLPINDQKDEGKLIKKNVKNIYWSTCTIATFNKCRKDVIEFCLGFEEGDLYHVIINLYFEILRERILIQESEKIYSICFLDKDKIAYSIGCGKVFVSNTFNSFNKIQWEIIDNFEKYNIKNLQKLTKHIFFGNVNGKLYAFEEHKSTKNGVLFFYYEDKYVTNYYIDQINGSIFIFCNEKKNLENGIMKSKLFIYQNVANILLKFYEEEIDILYKSYIPKGIPINYISLGVYFKSTFFVLNDTGYSCVYFFILNLEKNSIEVIIYSLNSTRYKKLLIYLNEFFENLNECIDIHVLNNPKIYLTRIIKIPICLFFKDKIVKFNFFSTIPEKYI</sequence>
<dbReference type="EMBL" id="LN609529">
    <property type="protein sequence ID" value="CEF66617.2"/>
    <property type="molecule type" value="Genomic_DNA"/>
</dbReference>
<reference evidence="5 6" key="1">
    <citation type="submission" date="2014-09" db="EMBL/GenBank/DDBJ databases">
        <authorList>
            <person name="Martin A.A."/>
        </authorList>
    </citation>
    <scope>NUCLEOTIDE SEQUENCE</scope>
    <source>
        <strain evidence="6">ED321</strain>
        <strain evidence="5">ED321 Heterogonic</strain>
    </source>
</reference>
<evidence type="ECO:0000313" key="5">
    <source>
        <dbReference type="EMBL" id="CEF66617.2"/>
    </source>
</evidence>
<dbReference type="CTD" id="36378982"/>
<dbReference type="AlphaFoldDB" id="A0A090LA55"/>
<evidence type="ECO:0000256" key="2">
    <source>
        <dbReference type="ARBA" id="ARBA00022833"/>
    </source>
</evidence>
<dbReference type="PROSITE" id="PS50089">
    <property type="entry name" value="ZF_RING_2"/>
    <property type="match status" value="1"/>
</dbReference>
<organism evidence="5">
    <name type="scientific">Strongyloides ratti</name>
    <name type="common">Parasitic roundworm</name>
    <dbReference type="NCBI Taxonomy" id="34506"/>
    <lineage>
        <taxon>Eukaryota</taxon>
        <taxon>Metazoa</taxon>
        <taxon>Ecdysozoa</taxon>
        <taxon>Nematoda</taxon>
        <taxon>Chromadorea</taxon>
        <taxon>Rhabditida</taxon>
        <taxon>Tylenchina</taxon>
        <taxon>Panagrolaimomorpha</taxon>
        <taxon>Strongyloidoidea</taxon>
        <taxon>Strongyloididae</taxon>
        <taxon>Strongyloides</taxon>
    </lineage>
</organism>
<dbReference type="InterPro" id="IPR001841">
    <property type="entry name" value="Znf_RING"/>
</dbReference>
<dbReference type="SUPFAM" id="SSF57850">
    <property type="entry name" value="RING/U-box"/>
    <property type="match status" value="1"/>
</dbReference>
<dbReference type="OrthoDB" id="5600418at2759"/>